<dbReference type="STRING" id="1802229.A2401_02830"/>
<organism evidence="2 3">
    <name type="scientific">Candidatus Staskawiczbacteria bacterium RIFOXYC1_FULL_38_18</name>
    <dbReference type="NCBI Taxonomy" id="1802229"/>
    <lineage>
        <taxon>Bacteria</taxon>
        <taxon>Candidatus Staskawicziibacteriota</taxon>
    </lineage>
</organism>
<dbReference type="EMBL" id="MHPP01000019">
    <property type="protein sequence ID" value="OGZ84339.1"/>
    <property type="molecule type" value="Genomic_DNA"/>
</dbReference>
<keyword evidence="1" id="KW-0812">Transmembrane</keyword>
<gene>
    <name evidence="2" type="ORF">A2401_02830</name>
</gene>
<protein>
    <submittedName>
        <fullName evidence="2">Uncharacterized protein</fullName>
    </submittedName>
</protein>
<evidence type="ECO:0000313" key="2">
    <source>
        <dbReference type="EMBL" id="OGZ84339.1"/>
    </source>
</evidence>
<reference evidence="2 3" key="1">
    <citation type="journal article" date="2016" name="Nat. Commun.">
        <title>Thousands of microbial genomes shed light on interconnected biogeochemical processes in an aquifer system.</title>
        <authorList>
            <person name="Anantharaman K."/>
            <person name="Brown C.T."/>
            <person name="Hug L.A."/>
            <person name="Sharon I."/>
            <person name="Castelle C.J."/>
            <person name="Probst A.J."/>
            <person name="Thomas B.C."/>
            <person name="Singh A."/>
            <person name="Wilkins M.J."/>
            <person name="Karaoz U."/>
            <person name="Brodie E.L."/>
            <person name="Williams K.H."/>
            <person name="Hubbard S.S."/>
            <person name="Banfield J.F."/>
        </authorList>
    </citation>
    <scope>NUCLEOTIDE SEQUENCE [LARGE SCALE GENOMIC DNA]</scope>
</reference>
<dbReference type="Proteomes" id="UP000177751">
    <property type="component" value="Unassembled WGS sequence"/>
</dbReference>
<feature type="transmembrane region" description="Helical" evidence="1">
    <location>
        <begin position="51"/>
        <end position="80"/>
    </location>
</feature>
<keyword evidence="1" id="KW-0472">Membrane</keyword>
<dbReference type="AlphaFoldDB" id="A0A1G2JB42"/>
<evidence type="ECO:0000256" key="1">
    <source>
        <dbReference type="SAM" id="Phobius"/>
    </source>
</evidence>
<accession>A0A1G2JB42</accession>
<proteinExistence type="predicted"/>
<sequence>MAIKTKKLIIFAGIIFAFFLNAGFVFATEVKYPPVLGMSLDSNSSFPEYAKYFYNIGIVLAGLLAVAVVTYGGIYWLVSFGRGKFTDEGKEWVKAGMLGLILIFSSYLIVYTINPNLVIFKLDELPGLSFLANQSNQPQSSLPVVTYEEIPIGIITENLLSRPMDCYNFDGNGDPIDGAQIKDDDGKNILGPTYLSHDRVNCSLKLAEALDKKSQTAKNLSDKITELMNQCSCGGTFTFTGAETTTEGASGTSSSTTCINKTCAKSGSDCVYPPSSVCDETTLGFNGLSDLCKDTCQNTGCAAQSQNSQCCPAGVKEKIEHGPISMADCNNTNKDFKGLDEFRSQYHNSYEEIKAKVEITPAPKVGGQEISIINSGSCAVCVDNCASATGKKLQECQDNLAKCKQNYQNCLKKSPWHNLRLIDQLTYLKGRMDEIKSNVQQDLSQLKTAESSLDNCYLADTYIDFLKAYQQNNKKETIILLEKNFSDPKTQEPISPSKYCKGFEYNNSSCYSQCQKICPGTSSSEADCYSGIKKCEAGDEKCLANQAVLVKNCYDKRKCLPNDGNFKTFQDCFADCKNQCLTSCDNLCNPEEKTKCQNNCNGNSQCLLDNEDKCLVNFNQLKECTDSSDCQKQCDGNEDCINACQKQCSDSSALCKYCSDQYAGYTDCVEPQYATDYFSSSLYKNPYTQKCPSAYEPPPAGSACYTSSSAASATPCDCGPGKAPDIKCCKTACVNLCPQTTKCPASSKCPLCPCDMTNEFGDSTSGGGSSNGGSGGNGSGGGSGGGEGCQMQTCTNPDGTTYQSCYCSSTFNNIKNFFINIFASVAFAQETTTYRVCSANCEEYAYNDDPLTFYCQNEWWWKDEASATTPIGQDMIAPEKREIPVGQTIDDAEKWAQDFMDNLDDFTKKTQDMIQYIKGIAEEKNYCECGSKCDSAGKEPACKAECIFSQIENPNPMDTNPYMCFCSRSQCTGNPCQKMINLFEGKTADQNCPKGTAFMGVEYYQKQIGQALSNFKSFVAQQSRSDVVKELEYSRKATSECSVIQNNYGKETRLLSCTRVMEEQISPYIDKKHEVIINGETLKSACYGIKAGKIMKNPATLADNWYCVENRQPAQQ</sequence>
<name>A0A1G2JB42_9BACT</name>
<comment type="caution">
    <text evidence="2">The sequence shown here is derived from an EMBL/GenBank/DDBJ whole genome shotgun (WGS) entry which is preliminary data.</text>
</comment>
<feature type="transmembrane region" description="Helical" evidence="1">
    <location>
        <begin position="92"/>
        <end position="113"/>
    </location>
</feature>
<evidence type="ECO:0000313" key="3">
    <source>
        <dbReference type="Proteomes" id="UP000177751"/>
    </source>
</evidence>
<keyword evidence="1" id="KW-1133">Transmembrane helix</keyword>